<proteinExistence type="predicted"/>
<accession>A0A068F3K1</accession>
<reference evidence="1" key="1">
    <citation type="submission" date="2014-03" db="EMBL/GenBank/DDBJ databases">
        <title>NDM-1-Producing Acinetobacter lwoffii of Companion Animal Origin in China.</title>
        <authorList>
            <person name="Sun Y."/>
            <person name="Ji X."/>
            <person name="Guo X."/>
            <person name="Liu J."/>
            <person name="Zhu L."/>
            <person name="Zhou W."/>
            <person name="Zhao X."/>
            <person name="Tong P."/>
            <person name="Xia L."/>
            <person name="Qian J."/>
            <person name="Liu Q."/>
            <person name="Xu L."/>
            <person name="Feng S."/>
        </authorList>
    </citation>
    <scope>NUCLEOTIDE SEQUENCE</scope>
    <source>
        <strain evidence="1">Iz4b</strain>
        <plasmid evidence="1">pNDM-Iz4b</plasmid>
    </source>
</reference>
<organism evidence="1">
    <name type="scientific">Acinetobacter lwoffii</name>
    <dbReference type="NCBI Taxonomy" id="28090"/>
    <lineage>
        <taxon>Bacteria</taxon>
        <taxon>Pseudomonadati</taxon>
        <taxon>Pseudomonadota</taxon>
        <taxon>Gammaproteobacteria</taxon>
        <taxon>Moraxellales</taxon>
        <taxon>Moraxellaceae</taxon>
        <taxon>Acinetobacter</taxon>
    </lineage>
</organism>
<evidence type="ECO:0000313" key="1">
    <source>
        <dbReference type="EMBL" id="AID58540.1"/>
    </source>
</evidence>
<protein>
    <submittedName>
        <fullName evidence="1">Uncharacterized protein</fullName>
    </submittedName>
</protein>
<dbReference type="EMBL" id="KJ547696">
    <property type="protein sequence ID" value="AID58540.1"/>
    <property type="molecule type" value="Genomic_DNA"/>
</dbReference>
<keyword evidence="1" id="KW-0614">Plasmid</keyword>
<dbReference type="AlphaFoldDB" id="A0A068F3K1"/>
<name>A0A068F3K1_ACILW</name>
<sequence length="64" mass="6495">MRGFSTSRGHAAAQCVAISHRIPAQGRAQPCGVVAASDRTLAWLPAVWPAPHHAAGGGARAAGR</sequence>
<geneLocation type="plasmid" evidence="1">
    <name>pNDM-Iz4b</name>
</geneLocation>